<sequence>MLDSRSLLYVVAFMVNTHYGRRRYVDSEK</sequence>
<evidence type="ECO:0000313" key="1">
    <source>
        <dbReference type="EMBL" id="QZI79690.1"/>
    </source>
</evidence>
<proteinExistence type="predicted"/>
<gene>
    <name evidence="1" type="ORF">101118UKE1_005</name>
</gene>
<protein>
    <submittedName>
        <fullName evidence="1">Uncharacterized protein</fullName>
    </submittedName>
</protein>
<evidence type="ECO:0000313" key="2">
    <source>
        <dbReference type="Proteomes" id="UP000828132"/>
    </source>
</evidence>
<name>A0ABX9AHQ4_9CAUD</name>
<dbReference type="Proteomes" id="UP000828132">
    <property type="component" value="Segment"/>
</dbReference>
<accession>A0ABX9AHQ4</accession>
<dbReference type="EMBL" id="MZ234021">
    <property type="protein sequence ID" value="QZI79690.1"/>
    <property type="molecule type" value="Genomic_DNA"/>
</dbReference>
<keyword evidence="2" id="KW-1185">Reference proteome</keyword>
<organism evidence="1 2">
    <name type="scientific">Escherichia phage vB_EcoP-101118UKE1</name>
    <dbReference type="NCBI Taxonomy" id="2865798"/>
    <lineage>
        <taxon>Viruses</taxon>
        <taxon>Duplodnaviria</taxon>
        <taxon>Heunggongvirae</taxon>
        <taxon>Uroviricota</taxon>
        <taxon>Caudoviricetes</taxon>
        <taxon>Autographivirales</taxon>
        <taxon>Autotranscriptaviridae</taxon>
        <taxon>Studiervirinae</taxon>
        <taxon>Kayfunavirus</taxon>
        <taxon>Kayfunavirus 101118UKE1</taxon>
        <taxon>Kayfunavirus LM33P1</taxon>
    </lineage>
</organism>
<reference evidence="1 2" key="1">
    <citation type="submission" date="2021-05" db="EMBL/GenBank/DDBJ databases">
        <title>Naturally bred epsilon2 phages have an improved host range and effectivity in uropathogenic E. coli over their ancestor phages.</title>
        <authorList>
            <person name="Saez D."/>
            <person name="Loose M."/>
            <person name="Mutti M."/>
            <person name="Visram Z."/>
            <person name="Hitzenhammer E."/>
            <person name="Dippel D."/>
            <person name="Tisakova L."/>
            <person name="Schertler S."/>
            <person name="Wittmann J."/>
            <person name="Corsini L."/>
            <person name="Wagenlehner F."/>
        </authorList>
    </citation>
    <scope>NUCLEOTIDE SEQUENCE [LARGE SCALE GENOMIC DNA]</scope>
</reference>